<dbReference type="GeneID" id="80875749"/>
<dbReference type="InterPro" id="IPR019163">
    <property type="entry name" value="THO_Thoc5"/>
</dbReference>
<evidence type="ECO:0000256" key="3">
    <source>
        <dbReference type="ARBA" id="ARBA00023242"/>
    </source>
</evidence>
<dbReference type="PANTHER" id="PTHR13375">
    <property type="entry name" value="FMS INTERACTING PROTEIN"/>
    <property type="match status" value="1"/>
</dbReference>
<dbReference type="RefSeq" id="XP_056036375.1">
    <property type="nucleotide sequence ID" value="XM_056181060.1"/>
</dbReference>
<comment type="subcellular location">
    <subcellularLocation>
        <location evidence="1">Nucleus</location>
    </subcellularLocation>
</comment>
<accession>A0AAE9WBC0</accession>
<dbReference type="EMBL" id="CP115611">
    <property type="protein sequence ID" value="WBW72132.1"/>
    <property type="molecule type" value="Genomic_DNA"/>
</dbReference>
<keyword evidence="5" id="KW-1185">Reference proteome</keyword>
<dbReference type="PANTHER" id="PTHR13375:SF3">
    <property type="entry name" value="THO COMPLEX SUBUNIT 5 HOMOLOG"/>
    <property type="match status" value="1"/>
</dbReference>
<dbReference type="Proteomes" id="UP001212411">
    <property type="component" value="Chromosome 1"/>
</dbReference>
<comment type="similarity">
    <text evidence="2">Belongs to the THOC5 family.</text>
</comment>
<organism evidence="4 5">
    <name type="scientific">Schizosaccharomyces osmophilus</name>
    <dbReference type="NCBI Taxonomy" id="2545709"/>
    <lineage>
        <taxon>Eukaryota</taxon>
        <taxon>Fungi</taxon>
        <taxon>Dikarya</taxon>
        <taxon>Ascomycota</taxon>
        <taxon>Taphrinomycotina</taxon>
        <taxon>Schizosaccharomycetes</taxon>
        <taxon>Schizosaccharomycetales</taxon>
        <taxon>Schizosaccharomycetaceae</taxon>
        <taxon>Schizosaccharomyces</taxon>
    </lineage>
</organism>
<dbReference type="KEGG" id="som:SOMG_02268"/>
<gene>
    <name evidence="4" type="primary">tho5</name>
    <name evidence="4" type="ORF">SOMG_02268</name>
</gene>
<dbReference type="Pfam" id="PF09766">
    <property type="entry name" value="FmiP_Thoc5"/>
    <property type="match status" value="1"/>
</dbReference>
<evidence type="ECO:0000313" key="4">
    <source>
        <dbReference type="EMBL" id="WBW72132.1"/>
    </source>
</evidence>
<proteinExistence type="inferred from homology"/>
<sequence>MSENAIAECLGTLESAKNLCLQIHNSKNEDPVDGQQKVHEIRKQLSARLLLLRAVNRESYEQLQRAKGATGDHRASLEQALVNLQALQYQKLHLNAIIKDFHDKEHLYTQLPLISKEEFQKNHSELQNASDHEVMIARLHDELSERQRLSGLKQDLLKRKATLISENKAKRIKLEKLDDKLEAFFRSVVPVQEYYRSTSL</sequence>
<dbReference type="GO" id="GO:0003729">
    <property type="term" value="F:mRNA binding"/>
    <property type="evidence" value="ECO:0007669"/>
    <property type="project" value="TreeGrafter"/>
</dbReference>
<keyword evidence="3" id="KW-0539">Nucleus</keyword>
<dbReference type="AlphaFoldDB" id="A0AAE9WBC0"/>
<dbReference type="GO" id="GO:0000445">
    <property type="term" value="C:THO complex part of transcription export complex"/>
    <property type="evidence" value="ECO:0007669"/>
    <property type="project" value="TreeGrafter"/>
</dbReference>
<evidence type="ECO:0000256" key="2">
    <source>
        <dbReference type="ARBA" id="ARBA00008044"/>
    </source>
</evidence>
<protein>
    <submittedName>
        <fullName evidence="4">THO complex subunit Tho5</fullName>
    </submittedName>
</protein>
<reference evidence="4 5" key="1">
    <citation type="journal article" date="2023" name="G3 (Bethesda)">
        <title>A high-quality reference genome for the fission yeast Schizosaccharomyces osmophilus.</title>
        <authorList>
            <person name="Jia G.S."/>
            <person name="Zhang W.C."/>
            <person name="Liang Y."/>
            <person name="Liu X.H."/>
            <person name="Rhind N."/>
            <person name="Pidoux A."/>
            <person name="Brysch-Herzberg M."/>
            <person name="Du L.L."/>
        </authorList>
    </citation>
    <scope>NUCLEOTIDE SEQUENCE [LARGE SCALE GENOMIC DNA]</scope>
    <source>
        <strain evidence="4 5">CBS 15793</strain>
    </source>
</reference>
<evidence type="ECO:0000256" key="1">
    <source>
        <dbReference type="ARBA" id="ARBA00004123"/>
    </source>
</evidence>
<name>A0AAE9WBC0_9SCHI</name>
<dbReference type="GO" id="GO:0006406">
    <property type="term" value="P:mRNA export from nucleus"/>
    <property type="evidence" value="ECO:0007669"/>
    <property type="project" value="TreeGrafter"/>
</dbReference>
<evidence type="ECO:0000313" key="5">
    <source>
        <dbReference type="Proteomes" id="UP001212411"/>
    </source>
</evidence>